<evidence type="ECO:0000256" key="4">
    <source>
        <dbReference type="ARBA" id="ARBA00022692"/>
    </source>
</evidence>
<feature type="transmembrane region" description="Helical" evidence="8">
    <location>
        <begin position="44"/>
        <end position="62"/>
    </location>
</feature>
<dbReference type="GO" id="GO:0010312">
    <property type="term" value="P:detoxification of zinc ion"/>
    <property type="evidence" value="ECO:0007669"/>
    <property type="project" value="TreeGrafter"/>
</dbReference>
<feature type="domain" description="Cation efflux protein cytoplasmic" evidence="10">
    <location>
        <begin position="313"/>
        <end position="365"/>
    </location>
</feature>
<accession>A0A9J6BQV3</accession>
<evidence type="ECO:0000313" key="12">
    <source>
        <dbReference type="Proteomes" id="UP001107558"/>
    </source>
</evidence>
<name>A0A9J6BQV3_POLVA</name>
<dbReference type="InterPro" id="IPR036837">
    <property type="entry name" value="Cation_efflux_CTD_sf"/>
</dbReference>
<evidence type="ECO:0000256" key="7">
    <source>
        <dbReference type="ARBA" id="ARBA00023136"/>
    </source>
</evidence>
<dbReference type="Pfam" id="PF01545">
    <property type="entry name" value="Cation_efflux"/>
    <property type="match status" value="1"/>
</dbReference>
<keyword evidence="12" id="KW-1185">Reference proteome</keyword>
<dbReference type="EMBL" id="JADBJN010000003">
    <property type="protein sequence ID" value="KAG5672252.1"/>
    <property type="molecule type" value="Genomic_DNA"/>
</dbReference>
<dbReference type="SUPFAM" id="SSF161111">
    <property type="entry name" value="Cation efflux protein transmembrane domain-like"/>
    <property type="match status" value="1"/>
</dbReference>
<dbReference type="PANTHER" id="PTHR45820:SF9">
    <property type="entry name" value="FI23527P1"/>
    <property type="match status" value="1"/>
</dbReference>
<dbReference type="AlphaFoldDB" id="A0A9J6BQV3"/>
<dbReference type="SUPFAM" id="SSF160240">
    <property type="entry name" value="Cation efflux protein cytoplasmic domain-like"/>
    <property type="match status" value="1"/>
</dbReference>
<dbReference type="OrthoDB" id="29444at2759"/>
<gene>
    <name evidence="11" type="ORF">PVAND_002394</name>
</gene>
<keyword evidence="4 8" id="KW-0812">Transmembrane</keyword>
<dbReference type="Pfam" id="PF16916">
    <property type="entry name" value="ZT_dimer"/>
    <property type="match status" value="1"/>
</dbReference>
<sequence length="579" mass="65911">MPMKDILSRLQPIQVYIVLVLSICYFLVQFYISQKSQSITLLVQTYHMLCNIIALSGCIISIKNEDSTKRSSISSNSNNSLQEIGEDKKQKEIIAKYMSPKKRKQQQHEKVLRNTFGWARVDVLTMVIVCTFLTSLCFSIVVEVFQTLFHVSHNDHLEHKDEYHTYTYEIVIILGALGLVLNGISYLLIGGYTFHQGSFLHLTADGNVYVLDRNVDDNRKPPVSSNESRMRRKAQLLHELSRDACSSVMVIICALIIVMCNEREALEIRLIDPIFSLISIAILLILSYPYMKEAGMILLQTLPDTISIGEFEKQILEKFPQIKSIHDLHIWQLTNQKFVSTAHIIFDDPKTFHSCINDIINFFHEQEINIVTIQPEFKTLACSNNGANELQSTLVNNVEQDLCLVACRTATCEEKLCCQRRASDSSIESLKITKEVSQTLEQVISVRNVSADGLSMVDKEFNSVRSLNGISEDSVDESVEDIQQKKRLHSSFYIPPRRLHKTVSVSEHNNKTGQATSQSDDIHLVSFKRVVSESVIKNDEHDELGRKPSEIFVENKLLKQINNTDNNETEDLYAKATNM</sequence>
<feature type="domain" description="Cation efflux protein transmembrane" evidence="9">
    <location>
        <begin position="112"/>
        <end position="299"/>
    </location>
</feature>
<evidence type="ECO:0000256" key="8">
    <source>
        <dbReference type="SAM" id="Phobius"/>
    </source>
</evidence>
<evidence type="ECO:0000256" key="3">
    <source>
        <dbReference type="ARBA" id="ARBA00022448"/>
    </source>
</evidence>
<organism evidence="11 12">
    <name type="scientific">Polypedilum vanderplanki</name>
    <name type="common">Sleeping chironomid midge</name>
    <dbReference type="NCBI Taxonomy" id="319348"/>
    <lineage>
        <taxon>Eukaryota</taxon>
        <taxon>Metazoa</taxon>
        <taxon>Ecdysozoa</taxon>
        <taxon>Arthropoda</taxon>
        <taxon>Hexapoda</taxon>
        <taxon>Insecta</taxon>
        <taxon>Pterygota</taxon>
        <taxon>Neoptera</taxon>
        <taxon>Endopterygota</taxon>
        <taxon>Diptera</taxon>
        <taxon>Nematocera</taxon>
        <taxon>Chironomoidea</taxon>
        <taxon>Chironomidae</taxon>
        <taxon>Chironominae</taxon>
        <taxon>Polypedilum</taxon>
        <taxon>Polypedilum</taxon>
    </lineage>
</organism>
<dbReference type="InterPro" id="IPR002524">
    <property type="entry name" value="Cation_efflux"/>
</dbReference>
<feature type="transmembrane region" description="Helical" evidence="8">
    <location>
        <begin position="123"/>
        <end position="146"/>
    </location>
</feature>
<protein>
    <recommendedName>
        <fullName evidence="13">Zinc transporter 1</fullName>
    </recommendedName>
</protein>
<evidence type="ECO:0000313" key="11">
    <source>
        <dbReference type="EMBL" id="KAG5672252.1"/>
    </source>
</evidence>
<dbReference type="Proteomes" id="UP001107558">
    <property type="component" value="Chromosome 3"/>
</dbReference>
<comment type="similarity">
    <text evidence="2">Belongs to the cation diffusion facilitator (CDF) transporter (TC 2.A.4) family. SLC30A subfamily.</text>
</comment>
<dbReference type="PANTHER" id="PTHR45820">
    <property type="entry name" value="FI23527P1"/>
    <property type="match status" value="1"/>
</dbReference>
<evidence type="ECO:0000256" key="5">
    <source>
        <dbReference type="ARBA" id="ARBA00022833"/>
    </source>
</evidence>
<comment type="caution">
    <text evidence="11">The sequence shown here is derived from an EMBL/GenBank/DDBJ whole genome shotgun (WGS) entry which is preliminary data.</text>
</comment>
<evidence type="ECO:0008006" key="13">
    <source>
        <dbReference type="Google" id="ProtNLM"/>
    </source>
</evidence>
<feature type="transmembrane region" description="Helical" evidence="8">
    <location>
        <begin position="166"/>
        <end position="189"/>
    </location>
</feature>
<feature type="transmembrane region" description="Helical" evidence="8">
    <location>
        <begin position="270"/>
        <end position="291"/>
    </location>
</feature>
<keyword evidence="6 8" id="KW-1133">Transmembrane helix</keyword>
<dbReference type="GO" id="GO:0016020">
    <property type="term" value="C:membrane"/>
    <property type="evidence" value="ECO:0007669"/>
    <property type="project" value="UniProtKB-SubCell"/>
</dbReference>
<keyword evidence="7 8" id="KW-0472">Membrane</keyword>
<dbReference type="GO" id="GO:0005385">
    <property type="term" value="F:zinc ion transmembrane transporter activity"/>
    <property type="evidence" value="ECO:0007669"/>
    <property type="project" value="TreeGrafter"/>
</dbReference>
<evidence type="ECO:0000259" key="10">
    <source>
        <dbReference type="Pfam" id="PF16916"/>
    </source>
</evidence>
<keyword evidence="3" id="KW-0813">Transport</keyword>
<dbReference type="Gene3D" id="1.20.1510.10">
    <property type="entry name" value="Cation efflux protein transmembrane domain"/>
    <property type="match status" value="1"/>
</dbReference>
<feature type="transmembrane region" description="Helical" evidence="8">
    <location>
        <begin position="12"/>
        <end position="32"/>
    </location>
</feature>
<keyword evidence="5" id="KW-0862">Zinc</keyword>
<evidence type="ECO:0000259" key="9">
    <source>
        <dbReference type="Pfam" id="PF01545"/>
    </source>
</evidence>
<dbReference type="GO" id="GO:0006882">
    <property type="term" value="P:intracellular zinc ion homeostasis"/>
    <property type="evidence" value="ECO:0007669"/>
    <property type="project" value="TreeGrafter"/>
</dbReference>
<evidence type="ECO:0000256" key="2">
    <source>
        <dbReference type="ARBA" id="ARBA00008873"/>
    </source>
</evidence>
<comment type="subcellular location">
    <subcellularLocation>
        <location evidence="1">Membrane</location>
        <topology evidence="1">Multi-pass membrane protein</topology>
    </subcellularLocation>
</comment>
<reference evidence="11" key="1">
    <citation type="submission" date="2021-03" db="EMBL/GenBank/DDBJ databases">
        <title>Chromosome level genome of the anhydrobiotic midge Polypedilum vanderplanki.</title>
        <authorList>
            <person name="Yoshida Y."/>
            <person name="Kikawada T."/>
            <person name="Gusev O."/>
        </authorList>
    </citation>
    <scope>NUCLEOTIDE SEQUENCE</scope>
    <source>
        <strain evidence="11">NIAS01</strain>
        <tissue evidence="11">Whole body or cell culture</tissue>
    </source>
</reference>
<evidence type="ECO:0000256" key="1">
    <source>
        <dbReference type="ARBA" id="ARBA00004141"/>
    </source>
</evidence>
<dbReference type="InterPro" id="IPR027469">
    <property type="entry name" value="Cation_efflux_TMD_sf"/>
</dbReference>
<proteinExistence type="inferred from homology"/>
<evidence type="ECO:0000256" key="6">
    <source>
        <dbReference type="ARBA" id="ARBA00022989"/>
    </source>
</evidence>
<dbReference type="NCBIfam" id="TIGR01297">
    <property type="entry name" value="CDF"/>
    <property type="match status" value="1"/>
</dbReference>
<dbReference type="InterPro" id="IPR058533">
    <property type="entry name" value="Cation_efflux_TM"/>
</dbReference>
<dbReference type="InterPro" id="IPR027470">
    <property type="entry name" value="Cation_efflux_CTD"/>
</dbReference>